<dbReference type="AlphaFoldDB" id="A0A015JKI0"/>
<dbReference type="HOGENOM" id="CLU_2868791_0_0_1"/>
<evidence type="ECO:0000313" key="1">
    <source>
        <dbReference type="EMBL" id="EXX70022.1"/>
    </source>
</evidence>
<accession>A0A015JKI0</accession>
<name>A0A015JKI0_RHIIW</name>
<dbReference type="EMBL" id="JEMT01016738">
    <property type="protein sequence ID" value="EXX70022.1"/>
    <property type="molecule type" value="Genomic_DNA"/>
</dbReference>
<reference evidence="1 2" key="1">
    <citation type="submission" date="2014-02" db="EMBL/GenBank/DDBJ databases">
        <title>Single nucleus genome sequencing reveals high similarity among nuclei of an endomycorrhizal fungus.</title>
        <authorList>
            <person name="Lin K."/>
            <person name="Geurts R."/>
            <person name="Zhang Z."/>
            <person name="Limpens E."/>
            <person name="Saunders D.G."/>
            <person name="Mu D."/>
            <person name="Pang E."/>
            <person name="Cao H."/>
            <person name="Cha H."/>
            <person name="Lin T."/>
            <person name="Zhou Q."/>
            <person name="Shang Y."/>
            <person name="Li Y."/>
            <person name="Ivanov S."/>
            <person name="Sharma T."/>
            <person name="Velzen R.V."/>
            <person name="Ruijter N.D."/>
            <person name="Aanen D.K."/>
            <person name="Win J."/>
            <person name="Kamoun S."/>
            <person name="Bisseling T."/>
            <person name="Huang S."/>
        </authorList>
    </citation>
    <scope>NUCLEOTIDE SEQUENCE [LARGE SCALE GENOMIC DNA]</scope>
    <source>
        <strain evidence="2">DAOM197198w</strain>
    </source>
</reference>
<comment type="caution">
    <text evidence="1">The sequence shown here is derived from an EMBL/GenBank/DDBJ whole genome shotgun (WGS) entry which is preliminary data.</text>
</comment>
<proteinExistence type="predicted"/>
<gene>
    <name evidence="1" type="ORF">RirG_091190</name>
</gene>
<keyword evidence="2" id="KW-1185">Reference proteome</keyword>
<sequence>MIQIRLLFIQSPQKNQGTPTTSDDVDVYKGCISCDAGTLFKCHDYLFSVCKNFKRKILIRKLNF</sequence>
<organism evidence="1 2">
    <name type="scientific">Rhizophagus irregularis (strain DAOM 197198w)</name>
    <name type="common">Glomus intraradices</name>
    <dbReference type="NCBI Taxonomy" id="1432141"/>
    <lineage>
        <taxon>Eukaryota</taxon>
        <taxon>Fungi</taxon>
        <taxon>Fungi incertae sedis</taxon>
        <taxon>Mucoromycota</taxon>
        <taxon>Glomeromycotina</taxon>
        <taxon>Glomeromycetes</taxon>
        <taxon>Glomerales</taxon>
        <taxon>Glomeraceae</taxon>
        <taxon>Rhizophagus</taxon>
    </lineage>
</organism>
<dbReference type="Proteomes" id="UP000022910">
    <property type="component" value="Unassembled WGS sequence"/>
</dbReference>
<protein>
    <submittedName>
        <fullName evidence="1">Uncharacterized protein</fullName>
    </submittedName>
</protein>
<evidence type="ECO:0000313" key="2">
    <source>
        <dbReference type="Proteomes" id="UP000022910"/>
    </source>
</evidence>